<dbReference type="RefSeq" id="XP_005645812.1">
    <property type="nucleotide sequence ID" value="XM_005645755.1"/>
</dbReference>
<dbReference type="EMBL" id="AGSI01000013">
    <property type="protein sequence ID" value="EIE21268.1"/>
    <property type="molecule type" value="Genomic_DNA"/>
</dbReference>
<dbReference type="PANTHER" id="PTHR34060:SF1">
    <property type="entry name" value="POLYKETIDE CYCLASE _ DEHYDRASE AND LIPID TRANSPORT PROTEIN"/>
    <property type="match status" value="1"/>
</dbReference>
<dbReference type="OrthoDB" id="5732at2759"/>
<evidence type="ECO:0000313" key="3">
    <source>
        <dbReference type="Proteomes" id="UP000007264"/>
    </source>
</evidence>
<dbReference type="KEGG" id="csl:COCSUDRAFT_25004"/>
<name>I0YS99_COCSC</name>
<evidence type="ECO:0000259" key="1">
    <source>
        <dbReference type="Pfam" id="PF03364"/>
    </source>
</evidence>
<accession>I0YS99</accession>
<organism evidence="2 3">
    <name type="scientific">Coccomyxa subellipsoidea (strain C-169)</name>
    <name type="common">Green microalga</name>
    <dbReference type="NCBI Taxonomy" id="574566"/>
    <lineage>
        <taxon>Eukaryota</taxon>
        <taxon>Viridiplantae</taxon>
        <taxon>Chlorophyta</taxon>
        <taxon>core chlorophytes</taxon>
        <taxon>Trebouxiophyceae</taxon>
        <taxon>Trebouxiophyceae incertae sedis</taxon>
        <taxon>Coccomyxaceae</taxon>
        <taxon>Coccomyxa</taxon>
        <taxon>Coccomyxa subellipsoidea</taxon>
    </lineage>
</organism>
<feature type="non-terminal residue" evidence="2">
    <location>
        <position position="256"/>
    </location>
</feature>
<dbReference type="Proteomes" id="UP000007264">
    <property type="component" value="Unassembled WGS sequence"/>
</dbReference>
<feature type="domain" description="Coenzyme Q-binding protein COQ10 START" evidence="1">
    <location>
        <begin position="88"/>
        <end position="250"/>
    </location>
</feature>
<dbReference type="SUPFAM" id="SSF55961">
    <property type="entry name" value="Bet v1-like"/>
    <property type="match status" value="1"/>
</dbReference>
<dbReference type="Gene3D" id="3.30.530.20">
    <property type="match status" value="1"/>
</dbReference>
<sequence length="256" mass="28126">MATVLRGHPSLPQAHRTHVARYVERAPCNGVSHFRLKTAASQPRWRKADATRGRRRCLQCRSSAAGSVAVTVEPAGKNAQRLYAGVDISAPVEVIWGALTDYDSLGTFIPGLAENRCLERRAQGAQLLQIGEQEIAFGAKFRARVVLDIEEHWSGVPGNGKNGGARSNGGGWFGGRPAAEEHRIEPRSPLPTQPHDIAFCACEGDFQVFRGVWRIQEGSRGEGSSRLSYALFVRPQIWLPVRLVQGRIESEIKNNL</sequence>
<evidence type="ECO:0000313" key="2">
    <source>
        <dbReference type="EMBL" id="EIE21268.1"/>
    </source>
</evidence>
<dbReference type="Pfam" id="PF03364">
    <property type="entry name" value="Polyketide_cyc"/>
    <property type="match status" value="1"/>
</dbReference>
<dbReference type="PANTHER" id="PTHR34060">
    <property type="entry name" value="POLYKETIDE CYCLASE / DEHYDRASE AND LIPID TRANSPORT PROTEIN"/>
    <property type="match status" value="1"/>
</dbReference>
<dbReference type="InterPro" id="IPR023393">
    <property type="entry name" value="START-like_dom_sf"/>
</dbReference>
<reference evidence="2 3" key="1">
    <citation type="journal article" date="2012" name="Genome Biol.">
        <title>The genome of the polar eukaryotic microalga coccomyxa subellipsoidea reveals traits of cold adaptation.</title>
        <authorList>
            <person name="Blanc G."/>
            <person name="Agarkova I."/>
            <person name="Grimwood J."/>
            <person name="Kuo A."/>
            <person name="Brueggeman A."/>
            <person name="Dunigan D."/>
            <person name="Gurnon J."/>
            <person name="Ladunga I."/>
            <person name="Lindquist E."/>
            <person name="Lucas S."/>
            <person name="Pangilinan J."/>
            <person name="Proschold T."/>
            <person name="Salamov A."/>
            <person name="Schmutz J."/>
            <person name="Weeks D."/>
            <person name="Yamada T."/>
            <person name="Claverie J.M."/>
            <person name="Grigoriev I."/>
            <person name="Van Etten J."/>
            <person name="Lomsadze A."/>
            <person name="Borodovsky M."/>
        </authorList>
    </citation>
    <scope>NUCLEOTIDE SEQUENCE [LARGE SCALE GENOMIC DNA]</scope>
    <source>
        <strain evidence="2 3">C-169</strain>
    </source>
</reference>
<comment type="caution">
    <text evidence="2">The sequence shown here is derived from an EMBL/GenBank/DDBJ whole genome shotgun (WGS) entry which is preliminary data.</text>
</comment>
<protein>
    <recommendedName>
        <fullName evidence="1">Coenzyme Q-binding protein COQ10 START domain-containing protein</fullName>
    </recommendedName>
</protein>
<keyword evidence="3" id="KW-1185">Reference proteome</keyword>
<proteinExistence type="predicted"/>
<dbReference type="GeneID" id="17039250"/>
<dbReference type="InterPro" id="IPR005031">
    <property type="entry name" value="COQ10_START"/>
</dbReference>
<dbReference type="eggNOG" id="ENOG502RXSU">
    <property type="taxonomic scope" value="Eukaryota"/>
</dbReference>
<gene>
    <name evidence="2" type="ORF">COCSUDRAFT_25004</name>
</gene>
<dbReference type="AlphaFoldDB" id="I0YS99"/>